<evidence type="ECO:0000313" key="2">
    <source>
        <dbReference type="Proteomes" id="UP000032675"/>
    </source>
</evidence>
<dbReference type="EMBL" id="BANI01000112">
    <property type="protein sequence ID" value="GAN96931.1"/>
    <property type="molecule type" value="Genomic_DNA"/>
</dbReference>
<comment type="caution">
    <text evidence="1">The sequence shown here is derived from an EMBL/GenBank/DDBJ whole genome shotgun (WGS) entry which is preliminary data.</text>
</comment>
<accession>A0A0D6Q2D0</accession>
<protein>
    <recommendedName>
        <fullName evidence="3">Lysophospholipase</fullName>
    </recommendedName>
</protein>
<evidence type="ECO:0008006" key="3">
    <source>
        <dbReference type="Google" id="ProtNLM"/>
    </source>
</evidence>
<dbReference type="RefSeq" id="WP_048851577.1">
    <property type="nucleotide sequence ID" value="NZ_BANI01000112.1"/>
</dbReference>
<dbReference type="PIRSF" id="PIRSF032025">
    <property type="entry name" value="UCP032025"/>
    <property type="match status" value="1"/>
</dbReference>
<dbReference type="Pfam" id="PF07370">
    <property type="entry name" value="DUF1489"/>
    <property type="match status" value="1"/>
</dbReference>
<sequence>MLHMVKLAVGIQSIEDLAARQSLQTPPVDDLDGTSAAGMPWFRTRMYPRRAAEILDGGSIYRVIAGRILCRQRITAIQPDTREDGTPCALVVMAPDIIPVQPRAMRPFQGWRYLRPEDAPPDLLANSHTGDALPEALRNELAELCLI</sequence>
<dbReference type="InterPro" id="IPR008320">
    <property type="entry name" value="UCP032025"/>
</dbReference>
<organism evidence="1 2">
    <name type="scientific">Komagataeibacter europaeus NBRC 3261</name>
    <dbReference type="NCBI Taxonomy" id="1234669"/>
    <lineage>
        <taxon>Bacteria</taxon>
        <taxon>Pseudomonadati</taxon>
        <taxon>Pseudomonadota</taxon>
        <taxon>Alphaproteobacteria</taxon>
        <taxon>Acetobacterales</taxon>
        <taxon>Acetobacteraceae</taxon>
        <taxon>Komagataeibacter</taxon>
    </lineage>
</organism>
<dbReference type="AlphaFoldDB" id="A0A0D6Q2D0"/>
<proteinExistence type="predicted"/>
<reference evidence="1 2" key="1">
    <citation type="submission" date="2012-11" db="EMBL/GenBank/DDBJ databases">
        <title>Whole genome sequence of Gluconacetobacter europaeus NBRC3261.</title>
        <authorList>
            <person name="Azuma Y."/>
            <person name="Higashiura N."/>
            <person name="Hirakawa H."/>
            <person name="Matsushita K."/>
        </authorList>
    </citation>
    <scope>NUCLEOTIDE SEQUENCE [LARGE SCALE GENOMIC DNA]</scope>
    <source>
        <strain evidence="1 2">NBRC 3261</strain>
    </source>
</reference>
<dbReference type="Proteomes" id="UP000032675">
    <property type="component" value="Unassembled WGS sequence"/>
</dbReference>
<gene>
    <name evidence="1" type="ORF">Geu3261_0127_029</name>
</gene>
<name>A0A0D6Q2D0_KOMEU</name>
<evidence type="ECO:0000313" key="1">
    <source>
        <dbReference type="EMBL" id="GAN96931.1"/>
    </source>
</evidence>